<evidence type="ECO:0000313" key="1">
    <source>
        <dbReference type="WBParaSite" id="TASK_0000686801-mRNA-1"/>
    </source>
</evidence>
<reference evidence="1" key="1">
    <citation type="submission" date="2017-02" db="UniProtKB">
        <authorList>
            <consortium name="WormBaseParasite"/>
        </authorList>
    </citation>
    <scope>IDENTIFICATION</scope>
</reference>
<sequence>MVEMVDTCNRGGRRTVGMCAIYSPQKLHHIADWRCVCVERLHTQGVARAHLQPERISCMRKRTSAETFAPPARTHAHTCAHARAFSYCHSSFSVALTSCVSPALALSLSLSDSAGSLACSLASRFVCRSVIAFPPSNILHPTCTQAAMT</sequence>
<organism evidence="1">
    <name type="scientific">Taenia asiatica</name>
    <name type="common">Asian tapeworm</name>
    <dbReference type="NCBI Taxonomy" id="60517"/>
    <lineage>
        <taxon>Eukaryota</taxon>
        <taxon>Metazoa</taxon>
        <taxon>Spiralia</taxon>
        <taxon>Lophotrochozoa</taxon>
        <taxon>Platyhelminthes</taxon>
        <taxon>Cestoda</taxon>
        <taxon>Eucestoda</taxon>
        <taxon>Cyclophyllidea</taxon>
        <taxon>Taeniidae</taxon>
        <taxon>Taenia</taxon>
    </lineage>
</organism>
<proteinExistence type="predicted"/>
<dbReference type="AlphaFoldDB" id="A0A0R3W8Y7"/>
<accession>A0A0R3W8Y7</accession>
<dbReference type="WBParaSite" id="TASK_0000686801-mRNA-1">
    <property type="protein sequence ID" value="TASK_0000686801-mRNA-1"/>
    <property type="gene ID" value="TASK_0000686801"/>
</dbReference>
<name>A0A0R3W8Y7_TAEAS</name>
<protein>
    <submittedName>
        <fullName evidence="1">WGS project CAFE00000000 data, contig</fullName>
    </submittedName>
</protein>